<keyword evidence="2" id="KW-1185">Reference proteome</keyword>
<dbReference type="EMBL" id="BOQL01000028">
    <property type="protein sequence ID" value="GIM69705.1"/>
    <property type="molecule type" value="Genomic_DNA"/>
</dbReference>
<reference evidence="1" key="1">
    <citation type="submission" date="2021-03" db="EMBL/GenBank/DDBJ databases">
        <title>Whole genome shotgun sequence of Actinoplanes auranticolor NBRC 12245.</title>
        <authorList>
            <person name="Komaki H."/>
            <person name="Tamura T."/>
        </authorList>
    </citation>
    <scope>NUCLEOTIDE SEQUENCE</scope>
    <source>
        <strain evidence="1">NBRC 12245</strain>
    </source>
</reference>
<accession>A0A919SBS1</accession>
<dbReference type="Proteomes" id="UP000681340">
    <property type="component" value="Unassembled WGS sequence"/>
</dbReference>
<evidence type="ECO:0000313" key="2">
    <source>
        <dbReference type="Proteomes" id="UP000681340"/>
    </source>
</evidence>
<sequence>MRDETHTLCPLHDTIGPSFVTATGITDSAAMLITTQYGLVADWVHVQHRQVAVRLDPNAEAKLRPLAGNGTTCHDAARQAAVHSPVRVTLLGDDGRSATASRRSTESRR</sequence>
<proteinExistence type="predicted"/>
<dbReference type="AlphaFoldDB" id="A0A919SBS1"/>
<comment type="caution">
    <text evidence="1">The sequence shown here is derived from an EMBL/GenBank/DDBJ whole genome shotgun (WGS) entry which is preliminary data.</text>
</comment>
<name>A0A919SBS1_9ACTN</name>
<protein>
    <submittedName>
        <fullName evidence="1">Uncharacterized protein</fullName>
    </submittedName>
</protein>
<evidence type="ECO:0000313" key="1">
    <source>
        <dbReference type="EMBL" id="GIM69705.1"/>
    </source>
</evidence>
<organism evidence="1 2">
    <name type="scientific">Actinoplanes auranticolor</name>
    <dbReference type="NCBI Taxonomy" id="47988"/>
    <lineage>
        <taxon>Bacteria</taxon>
        <taxon>Bacillati</taxon>
        <taxon>Actinomycetota</taxon>
        <taxon>Actinomycetes</taxon>
        <taxon>Micromonosporales</taxon>
        <taxon>Micromonosporaceae</taxon>
        <taxon>Actinoplanes</taxon>
    </lineage>
</organism>
<gene>
    <name evidence="1" type="ORF">Aau02nite_37390</name>
</gene>